<dbReference type="AlphaFoldDB" id="A0A7X2MEB7"/>
<evidence type="ECO:0000313" key="2">
    <source>
        <dbReference type="EMBL" id="MSE07829.1"/>
    </source>
</evidence>
<keyword evidence="1" id="KW-0472">Membrane</keyword>
<dbReference type="Proteomes" id="UP000467635">
    <property type="component" value="Unassembled WGS sequence"/>
</dbReference>
<reference evidence="2 3" key="1">
    <citation type="submission" date="2019-11" db="EMBL/GenBank/DDBJ databases">
        <title>Draft Genome Sequence of Plant Growth-Promoting Rhizosphere-Associated Bacteria.</title>
        <authorList>
            <person name="Vasilyev I.Y."/>
            <person name="Radchenko V."/>
            <person name="Ilnitskaya E.V."/>
        </authorList>
    </citation>
    <scope>NUCLEOTIDE SEQUENCE [LARGE SCALE GENOMIC DNA]</scope>
    <source>
        <strain evidence="2 3">VRA_01-1sq_f</strain>
    </source>
</reference>
<evidence type="ECO:0000256" key="1">
    <source>
        <dbReference type="SAM" id="Phobius"/>
    </source>
</evidence>
<protein>
    <submittedName>
        <fullName evidence="2">Uncharacterized protein</fullName>
    </submittedName>
</protein>
<accession>A0A7X2MEB7</accession>
<name>A0A7X2MEB7_9LACO</name>
<evidence type="ECO:0000313" key="3">
    <source>
        <dbReference type="Proteomes" id="UP000467635"/>
    </source>
</evidence>
<feature type="transmembrane region" description="Helical" evidence="1">
    <location>
        <begin position="20"/>
        <end position="42"/>
    </location>
</feature>
<gene>
    <name evidence="2" type="ORF">GKC33_03600</name>
</gene>
<dbReference type="EMBL" id="WKKX01000096">
    <property type="protein sequence ID" value="MSE07829.1"/>
    <property type="molecule type" value="Genomic_DNA"/>
</dbReference>
<sequence length="52" mass="6074">MKFIDKKEVKLYSYSKMAKVSYQAMLMAQPCCMMCNMLFGMYNSGQRLTSSR</sequence>
<organism evidence="2 3">
    <name type="scientific">Ligilactobacillus salivarius</name>
    <dbReference type="NCBI Taxonomy" id="1624"/>
    <lineage>
        <taxon>Bacteria</taxon>
        <taxon>Bacillati</taxon>
        <taxon>Bacillota</taxon>
        <taxon>Bacilli</taxon>
        <taxon>Lactobacillales</taxon>
        <taxon>Lactobacillaceae</taxon>
        <taxon>Ligilactobacillus</taxon>
    </lineage>
</organism>
<comment type="caution">
    <text evidence="2">The sequence shown here is derived from an EMBL/GenBank/DDBJ whole genome shotgun (WGS) entry which is preliminary data.</text>
</comment>
<proteinExistence type="predicted"/>
<keyword evidence="1" id="KW-1133">Transmembrane helix</keyword>
<keyword evidence="1" id="KW-0812">Transmembrane</keyword>